<dbReference type="EC" id="2.1.1.-" evidence="6"/>
<feature type="binding site" evidence="6">
    <location>
        <position position="90"/>
    </location>
    <ligand>
        <name>S-adenosyl-L-methionine</name>
        <dbReference type="ChEBI" id="CHEBI:59789"/>
    </ligand>
</feature>
<feature type="binding site" evidence="6">
    <location>
        <position position="95"/>
    </location>
    <ligand>
        <name>S-adenosyl-L-methionine</name>
        <dbReference type="ChEBI" id="CHEBI:59789"/>
    </ligand>
</feature>
<dbReference type="CDD" id="cd02440">
    <property type="entry name" value="AdoMet_MTases"/>
    <property type="match status" value="1"/>
</dbReference>
<evidence type="ECO:0000256" key="3">
    <source>
        <dbReference type="ARBA" id="ARBA00022603"/>
    </source>
</evidence>
<keyword evidence="2 6" id="KW-0698">rRNA processing</keyword>
<dbReference type="HAMAP" id="MF_00074">
    <property type="entry name" value="16SrRNA_methyltr_G"/>
    <property type="match status" value="1"/>
</dbReference>
<dbReference type="GO" id="GO:0008168">
    <property type="term" value="F:methyltransferase activity"/>
    <property type="evidence" value="ECO:0007669"/>
    <property type="project" value="UniProtKB-KW"/>
</dbReference>
<comment type="subcellular location">
    <subcellularLocation>
        <location evidence="6">Cytoplasm</location>
    </subcellularLocation>
</comment>
<dbReference type="InterPro" id="IPR003682">
    <property type="entry name" value="rRNA_ssu_MeTfrase_G"/>
</dbReference>
<comment type="function">
    <text evidence="6">Specifically methylates the N7 position of a guanine in 16S rRNA.</text>
</comment>
<evidence type="ECO:0000313" key="7">
    <source>
        <dbReference type="EMBL" id="MDV5087730.1"/>
    </source>
</evidence>
<feature type="binding site" evidence="6">
    <location>
        <begin position="141"/>
        <end position="142"/>
    </location>
    <ligand>
        <name>S-adenosyl-L-methionine</name>
        <dbReference type="ChEBI" id="CHEBI:59789"/>
    </ligand>
</feature>
<keyword evidence="8" id="KW-1185">Reference proteome</keyword>
<evidence type="ECO:0000313" key="8">
    <source>
        <dbReference type="Proteomes" id="UP001272515"/>
    </source>
</evidence>
<evidence type="ECO:0000256" key="4">
    <source>
        <dbReference type="ARBA" id="ARBA00022679"/>
    </source>
</evidence>
<evidence type="ECO:0000256" key="5">
    <source>
        <dbReference type="ARBA" id="ARBA00022691"/>
    </source>
</evidence>
<comment type="caution">
    <text evidence="7">The sequence shown here is derived from an EMBL/GenBank/DDBJ whole genome shotgun (WGS) entry which is preliminary data.</text>
</comment>
<dbReference type="NCBIfam" id="TIGR00138">
    <property type="entry name" value="rsmG_gidB"/>
    <property type="match status" value="1"/>
</dbReference>
<dbReference type="PIRSF" id="PIRSF003078">
    <property type="entry name" value="GidB"/>
    <property type="match status" value="1"/>
</dbReference>
<evidence type="ECO:0000256" key="6">
    <source>
        <dbReference type="HAMAP-Rule" id="MF_00074"/>
    </source>
</evidence>
<accession>A0ABU3Z736</accession>
<organism evidence="7 8">
    <name type="scientific">Veillonella absiana</name>
    <dbReference type="NCBI Taxonomy" id="3079305"/>
    <lineage>
        <taxon>Bacteria</taxon>
        <taxon>Bacillati</taxon>
        <taxon>Bacillota</taxon>
        <taxon>Negativicutes</taxon>
        <taxon>Veillonellales</taxon>
        <taxon>Veillonellaceae</taxon>
        <taxon>Veillonella</taxon>
    </lineage>
</organism>
<sequence length="250" mass="28303">MKEQYDVAIATEQEFTTDLKAQMTAFGLPCTDEQAHDFYYYYVQLIETNKSLNLTAITDMHEVVVKHIVDSLSCYDAQYIADGATILDVGTGAGFPGIPLAIYNRTLKITLFDSLQKRLKFLQTIIDELKLENVVTLHGRAEDMSHTDAHRESYDIVTSRAVARLPILLEWTLPYVKQNGYFISLKGAAYEEEIQESPKALDILGGTVKEVRPISLPTIDDKRAVLYIQKTKATPNKYPRKPKDIKEKPL</sequence>
<keyword evidence="5 6" id="KW-0949">S-adenosyl-L-methionine</keyword>
<keyword evidence="1 6" id="KW-0963">Cytoplasm</keyword>
<dbReference type="PANTHER" id="PTHR31760:SF0">
    <property type="entry name" value="S-ADENOSYL-L-METHIONINE-DEPENDENT METHYLTRANSFERASES SUPERFAMILY PROTEIN"/>
    <property type="match status" value="1"/>
</dbReference>
<dbReference type="Pfam" id="PF02527">
    <property type="entry name" value="GidB"/>
    <property type="match status" value="1"/>
</dbReference>
<dbReference type="Gene3D" id="3.40.50.150">
    <property type="entry name" value="Vaccinia Virus protein VP39"/>
    <property type="match status" value="1"/>
</dbReference>
<name>A0ABU3Z736_9FIRM</name>
<keyword evidence="4 6" id="KW-0808">Transferase</keyword>
<dbReference type="SUPFAM" id="SSF53335">
    <property type="entry name" value="S-adenosyl-L-methionine-dependent methyltransferases"/>
    <property type="match status" value="1"/>
</dbReference>
<evidence type="ECO:0000256" key="2">
    <source>
        <dbReference type="ARBA" id="ARBA00022552"/>
    </source>
</evidence>
<protein>
    <recommendedName>
        <fullName evidence="6">Ribosomal RNA small subunit methyltransferase G</fullName>
        <ecNumber evidence="6">2.1.1.-</ecNumber>
    </recommendedName>
    <alternativeName>
        <fullName evidence="6">16S rRNA 7-methylguanosine methyltransferase</fullName>
        <shortName evidence="6">16S rRNA m7G methyltransferase</shortName>
    </alternativeName>
</protein>
<proteinExistence type="inferred from homology"/>
<dbReference type="InterPro" id="IPR029063">
    <property type="entry name" value="SAM-dependent_MTases_sf"/>
</dbReference>
<dbReference type="EMBL" id="JAWJZB010000002">
    <property type="protein sequence ID" value="MDV5087730.1"/>
    <property type="molecule type" value="Genomic_DNA"/>
</dbReference>
<dbReference type="RefSeq" id="WP_295190250.1">
    <property type="nucleotide sequence ID" value="NZ_JAWJZA010000015.1"/>
</dbReference>
<comment type="caution">
    <text evidence="6">Lacks conserved residue(s) required for the propagation of feature annotation.</text>
</comment>
<gene>
    <name evidence="6 7" type="primary">rsmG</name>
    <name evidence="7" type="ORF">RVY80_02570</name>
</gene>
<evidence type="ECO:0000256" key="1">
    <source>
        <dbReference type="ARBA" id="ARBA00022490"/>
    </source>
</evidence>
<keyword evidence="3 6" id="KW-0489">Methyltransferase</keyword>
<dbReference type="GO" id="GO:0032259">
    <property type="term" value="P:methylation"/>
    <property type="evidence" value="ECO:0007669"/>
    <property type="project" value="UniProtKB-KW"/>
</dbReference>
<reference evidence="7 8" key="1">
    <citation type="submission" date="2023-10" db="EMBL/GenBank/DDBJ databases">
        <title>Veillonella sp. nov., isolated from a pig farm feces dump.</title>
        <authorList>
            <person name="Chang Y.-H."/>
        </authorList>
    </citation>
    <scope>NUCLEOTIDE SEQUENCE [LARGE SCALE GENOMIC DNA]</scope>
    <source>
        <strain evidence="7 8">YH-vei2233</strain>
    </source>
</reference>
<feature type="binding site" evidence="6">
    <location>
        <position position="160"/>
    </location>
    <ligand>
        <name>S-adenosyl-L-methionine</name>
        <dbReference type="ChEBI" id="CHEBI:59789"/>
    </ligand>
</feature>
<dbReference type="Proteomes" id="UP001272515">
    <property type="component" value="Unassembled WGS sequence"/>
</dbReference>
<dbReference type="PANTHER" id="PTHR31760">
    <property type="entry name" value="S-ADENOSYL-L-METHIONINE-DEPENDENT METHYLTRANSFERASES SUPERFAMILY PROTEIN"/>
    <property type="match status" value="1"/>
</dbReference>
<comment type="similarity">
    <text evidence="6">Belongs to the methyltransferase superfamily. RNA methyltransferase RsmG family.</text>
</comment>